<dbReference type="EMBL" id="AMZH03000377">
    <property type="protein sequence ID" value="RRT84069.1"/>
    <property type="molecule type" value="Genomic_DNA"/>
</dbReference>
<reference evidence="1 2" key="1">
    <citation type="journal article" date="2014" name="Agronomy (Basel)">
        <title>A Draft Genome Sequence for Ensete ventricosum, the Drought-Tolerant Tree Against Hunger.</title>
        <authorList>
            <person name="Harrison J."/>
            <person name="Moore K.A."/>
            <person name="Paszkiewicz K."/>
            <person name="Jones T."/>
            <person name="Grant M."/>
            <person name="Ambacheew D."/>
            <person name="Muzemil S."/>
            <person name="Studholme D.J."/>
        </authorList>
    </citation>
    <scope>NUCLEOTIDE SEQUENCE [LARGE SCALE GENOMIC DNA]</scope>
</reference>
<proteinExistence type="predicted"/>
<dbReference type="Proteomes" id="UP000287651">
    <property type="component" value="Unassembled WGS sequence"/>
</dbReference>
<evidence type="ECO:0000313" key="2">
    <source>
        <dbReference type="Proteomes" id="UP000287651"/>
    </source>
</evidence>
<gene>
    <name evidence="1" type="ORF">B296_00015817</name>
</gene>
<protein>
    <submittedName>
        <fullName evidence="1">Uncharacterized protein</fullName>
    </submittedName>
</protein>
<sequence>MEPMFVDTLHGHSWTILSGPKDILKGLGWFMLTIKMVLLGIQNHQPFGFHTS</sequence>
<organism evidence="1 2">
    <name type="scientific">Ensete ventricosum</name>
    <name type="common">Abyssinian banana</name>
    <name type="synonym">Musa ensete</name>
    <dbReference type="NCBI Taxonomy" id="4639"/>
    <lineage>
        <taxon>Eukaryota</taxon>
        <taxon>Viridiplantae</taxon>
        <taxon>Streptophyta</taxon>
        <taxon>Embryophyta</taxon>
        <taxon>Tracheophyta</taxon>
        <taxon>Spermatophyta</taxon>
        <taxon>Magnoliopsida</taxon>
        <taxon>Liliopsida</taxon>
        <taxon>Zingiberales</taxon>
        <taxon>Musaceae</taxon>
        <taxon>Ensete</taxon>
    </lineage>
</organism>
<accession>A0A427B6E6</accession>
<comment type="caution">
    <text evidence="1">The sequence shown here is derived from an EMBL/GenBank/DDBJ whole genome shotgun (WGS) entry which is preliminary data.</text>
</comment>
<dbReference type="AlphaFoldDB" id="A0A427B6E6"/>
<name>A0A427B6E6_ENSVE</name>
<evidence type="ECO:0000313" key="1">
    <source>
        <dbReference type="EMBL" id="RRT84069.1"/>
    </source>
</evidence>